<dbReference type="PANTHER" id="PTHR10039:SF9">
    <property type="entry name" value="NACHT DOMAIN PROTEIN (AFU_ORTHOLOGUE AFUA_2G01760)"/>
    <property type="match status" value="1"/>
</dbReference>
<accession>A0A364MWQ7</accession>
<keyword evidence="4" id="KW-0378">Hydrolase</keyword>
<name>A0A364MWQ7_STELY</name>
<dbReference type="InterPro" id="IPR025662">
    <property type="entry name" value="Sigma_54_int_dom_ATP-bd_1"/>
</dbReference>
<keyword evidence="5" id="KW-1185">Reference proteome</keyword>
<dbReference type="GO" id="GO:0017111">
    <property type="term" value="F:ribonucleoside triphosphate phosphatase activity"/>
    <property type="evidence" value="ECO:0007669"/>
    <property type="project" value="UniProtKB-EC"/>
</dbReference>
<protein>
    <submittedName>
        <fullName evidence="4">Nacht domain-containing protein</fullName>
        <ecNumber evidence="4">3.6.1.15</ecNumber>
    </submittedName>
</protein>
<feature type="compositionally biased region" description="Basic and acidic residues" evidence="2">
    <location>
        <begin position="79"/>
        <end position="91"/>
    </location>
</feature>
<dbReference type="Gene3D" id="3.40.50.300">
    <property type="entry name" value="P-loop containing nucleotide triphosphate hydrolases"/>
    <property type="match status" value="1"/>
</dbReference>
<dbReference type="InterPro" id="IPR011990">
    <property type="entry name" value="TPR-like_helical_dom_sf"/>
</dbReference>
<feature type="compositionally biased region" description="Low complexity" evidence="2">
    <location>
        <begin position="92"/>
        <end position="103"/>
    </location>
</feature>
<feature type="compositionally biased region" description="Polar residues" evidence="2">
    <location>
        <begin position="130"/>
        <end position="160"/>
    </location>
</feature>
<feature type="compositionally biased region" description="Basic residues" evidence="2">
    <location>
        <begin position="2358"/>
        <end position="2367"/>
    </location>
</feature>
<dbReference type="PROSITE" id="PS00675">
    <property type="entry name" value="SIGMA54_INTERACT_1"/>
    <property type="match status" value="1"/>
</dbReference>
<sequence length="2384" mass="268243">MTTALHSILHPPLTFPLALPDSAANGTCAAPHGRNVVGSIKHHGYIENTPAAGDYDASPMIYTMQAYVPRFCPKKRSSHTNEDTQDTDRRTPSISSIESSTTSSPPPIKKRFSLSRSPVTKARPSAPEISYSSPATPAAQTEQVSKSLTNTESVSSNSRTLLVPELVVPSASTDNYPRPTTPQPTFPESSQASKDTPTGLPRLPESPPSPTPQRFSVVSNLSTHFSITRSTPQPSRPSTMSMRLSNSGRLNGPNATNGANALSPLDSPGALFRSKDRLPSFASSRATSGNFSIMKSPKKRMNGAGNYQNLFVQDSATALAERSKKALGVAHENIRDVTYVSFLEWIRSERLTTLPHKGSRWDKVLIRALYFAEQLHNFEQAIQPFAHNSSSAAIVGYGHAQLLLELSHHNSEALDKAFSIFYKFAMSFHSVLHRSELLAASAEIREQICLLYADLISLVVDVGIQFYYVAKGMSTGSTSLDIFEQFGETIESFRTRQNTVIELIWQSQIENEAFEEEEGIDVQHLSRWLASQDRVIAAITRDHETYVDNQAEFTCLWFNKHLTKFFQSDSRIFLVTGQSGAGKTTLAGSIVERLQRPMNRQQYDTLFCSLSPDIPTAATSLAVVKSLLYQLLNLRVGNMSMYWALFRAYSQCRNSEDIKAYEECLWHALGETLQNPVAGSNELVVVVDGLDEVADSKSASVQAMGGFSSAGLLEKLAKVTQQGRGVRLITMSSSMKLSSPSMGLHHEITREDVRDDLHAVALRALIHNHHFHGQRAFDQEQILDRIINTANGSFLRITLVCELLNGQKSPEAFSKTLEGIESSKPSVSDLVTGLFKQLNPSDEGKTLLSWVLAAERPLTMEEIQILFSVDVQRGTVSDKGVNINQMFRTLEPFFTLHQRIVRFKHPVIHSTLHDLASTGKVPIPLKDSETDLLLRVLAYSKSVLKDSRADPTFDTSDPSTPDNLFKQHRFLEYAVRYWALHLQQSPLAPKPSGEFKPTSELQKVFPDTTMLSILESSCWNVQLPVPQVLDLQRLVSKVRETLFTKNHPAVLQTYLSIATSYLIVSNTTEAAKYFYICTTISKEALSPIHPLTIECATQFLEITKHHTSTTRTEIITHREQILLILVTSYETQYGSSSQLVVQTYQLLQQLYESINEKENSLKIYRLIERISGGPGSSGPRTGDDSYYGGGEIVFKPVPGRGDIGPGWGFPSADEVDEDIVGVITLSWVETQLSKIQEYLHRKEFDMVERLYVELWMEVSSKCRTVMAIEWHEKNIEIATAFSQFKKNRNEKRESAAILSSVWQQYESHQLSFSESIVSRLRQVSKEMQTHDMLAQSLSILKFANSYYHSHNTSREESHSSSEISKEISETSKRIISTSTVEISESTYQEVLLNTLSTSETLEASTVSKVKQLTLEYIKKKNYTAAISVIHATLQRTWSSFLATSIHDVTMATSFTQESVELVEYLAECYLQMRQFEKVDDVYSRFFRAVLVTEKVDKAIFDKSKKLLIDFYDKHGYADKAISTFQEILVVYRARLGHTHALTIDTLYELARRCRNHPRNHGYWLDYYLQILVALNKDSVLCHKDALDALQVVTVTYWEDRRYAEAVTFYRTLWHTFVKQTKEHTTFSDTKYVETLYERYYQCLEETKASWTELYNVTKQYRETSIAVFGAESTIAVNATLSLAQVAQSSEQHLSEAYSLYTAVSQSGKKTLSTTTITEINNSLSSLYTQQMKSSHKMEAQTMKHAVERSESHFEESIKSGYRHESSLTSLQQLATLYSRQEKKDVAVQKITKFVAGYISEIETSKEVSSQQQIEYAASIASTLQAIEQASTAQSMAQELHRQICAKDSRNASKWSFDLTKTGRATLAFLASLQYNLRKDLSITFSEIYAELTMEYIYWVQFHKTLKDNESLTNILLAAAPLRYFLRRNGQKEMVTIVEDQSVDLFAKRDAADLKDFSKESPRIFIIGILDYLSHGRNKDFIRSVILSSNQSVSKLVKEKKFHEAYDIANLGFLFSSKHDGYNGPQAIGMGFKLASLLVGRNPSEKCPDATLRKKMLDLSNRIVKKIFDICKNLKINFAQIQLYDLSQLSALLGEQEDYDTLEWLLTTLWQTRDAQRTWPAEVLLNLGRRLICARYLSGHPIKAIRLAEDISYNMRRAHGPRAPVTIEAYELLAQLYTSAGQMYQAQAAKGEKTAGMAQDCFKKAIMVHEDVLRVIVNSSANANTNDDDDDDEMDTTAQLLAREGVNVKNAPNAPSAEAVDANTVDQSATALKHLHLLKLAYQRYGGWPKSYAEYERLNALLFRAFGTEPKWKGVEGTEKWDAKPFGAGKAESQEGGFRGVSDWTFGSDELVMGQMQHQHQHQQHQHMHMQVSSHSVNGAPVQVR</sequence>
<evidence type="ECO:0000313" key="5">
    <source>
        <dbReference type="Proteomes" id="UP000249619"/>
    </source>
</evidence>
<dbReference type="InterPro" id="IPR027417">
    <property type="entry name" value="P-loop_NTPase"/>
</dbReference>
<evidence type="ECO:0000259" key="3">
    <source>
        <dbReference type="Pfam" id="PF24883"/>
    </source>
</evidence>
<feature type="compositionally biased region" description="Polar residues" evidence="2">
    <location>
        <begin position="213"/>
        <end position="260"/>
    </location>
</feature>
<organism evidence="4 5">
    <name type="scientific">Stemphylium lycopersici</name>
    <name type="common">Tomato gray leaf spot disease fungus</name>
    <name type="synonym">Thyrospora lycopersici</name>
    <dbReference type="NCBI Taxonomy" id="183478"/>
    <lineage>
        <taxon>Eukaryota</taxon>
        <taxon>Fungi</taxon>
        <taxon>Dikarya</taxon>
        <taxon>Ascomycota</taxon>
        <taxon>Pezizomycotina</taxon>
        <taxon>Dothideomycetes</taxon>
        <taxon>Pleosporomycetidae</taxon>
        <taxon>Pleosporales</taxon>
        <taxon>Pleosporineae</taxon>
        <taxon>Pleosporaceae</taxon>
        <taxon>Stemphylium</taxon>
    </lineage>
</organism>
<feature type="region of interest" description="Disordered" evidence="2">
    <location>
        <begin position="2354"/>
        <end position="2384"/>
    </location>
</feature>
<feature type="region of interest" description="Disordered" evidence="2">
    <location>
        <begin position="73"/>
        <end position="268"/>
    </location>
</feature>
<dbReference type="Gene3D" id="1.25.40.10">
    <property type="entry name" value="Tetratricopeptide repeat domain"/>
    <property type="match status" value="2"/>
</dbReference>
<evidence type="ECO:0000256" key="2">
    <source>
        <dbReference type="SAM" id="MobiDB-lite"/>
    </source>
</evidence>
<dbReference type="Pfam" id="PF24883">
    <property type="entry name" value="NPHP3_N"/>
    <property type="match status" value="1"/>
</dbReference>
<gene>
    <name evidence="4" type="ORF">DDE83_007321</name>
</gene>
<dbReference type="STRING" id="183478.A0A364MWQ7"/>
<feature type="compositionally biased region" description="Polar residues" evidence="2">
    <location>
        <begin position="186"/>
        <end position="196"/>
    </location>
</feature>
<feature type="domain" description="Nephrocystin 3-like N-terminal" evidence="3">
    <location>
        <begin position="554"/>
        <end position="702"/>
    </location>
</feature>
<proteinExistence type="predicted"/>
<evidence type="ECO:0000256" key="1">
    <source>
        <dbReference type="ARBA" id="ARBA00022737"/>
    </source>
</evidence>
<dbReference type="SUPFAM" id="SSF52540">
    <property type="entry name" value="P-loop containing nucleoside triphosphate hydrolases"/>
    <property type="match status" value="1"/>
</dbReference>
<dbReference type="Proteomes" id="UP000249619">
    <property type="component" value="Unassembled WGS sequence"/>
</dbReference>
<dbReference type="OrthoDB" id="2546325at2759"/>
<dbReference type="PANTHER" id="PTHR10039">
    <property type="entry name" value="AMELOGENIN"/>
    <property type="match status" value="1"/>
</dbReference>
<comment type="caution">
    <text evidence="4">The sequence shown here is derived from an EMBL/GenBank/DDBJ whole genome shotgun (WGS) entry which is preliminary data.</text>
</comment>
<reference evidence="5" key="1">
    <citation type="submission" date="2018-05" db="EMBL/GenBank/DDBJ databases">
        <title>Draft genome sequence of Stemphylium lycopersici strain CIDEFI 213.</title>
        <authorList>
            <person name="Medina R."/>
            <person name="Franco M.E.E."/>
            <person name="Lucentini C.G."/>
            <person name="Saparrat M.C.N."/>
            <person name="Balatti P.A."/>
        </authorList>
    </citation>
    <scope>NUCLEOTIDE SEQUENCE [LARGE SCALE GENOMIC DNA]</scope>
    <source>
        <strain evidence="5">CIDEFI 213</strain>
    </source>
</reference>
<evidence type="ECO:0000313" key="4">
    <source>
        <dbReference type="EMBL" id="RAR05577.1"/>
    </source>
</evidence>
<dbReference type="EMBL" id="QGDH01000130">
    <property type="protein sequence ID" value="RAR05577.1"/>
    <property type="molecule type" value="Genomic_DNA"/>
</dbReference>
<dbReference type="EC" id="3.6.1.15" evidence="4"/>
<keyword evidence="1" id="KW-0677">Repeat</keyword>
<dbReference type="InterPro" id="IPR056884">
    <property type="entry name" value="NPHP3-like_N"/>
</dbReference>